<dbReference type="PANTHER" id="PTHR46546:SF4">
    <property type="entry name" value="SHEWANELLA-LIKE PROTEIN PHOSPHATASE 1"/>
    <property type="match status" value="1"/>
</dbReference>
<feature type="domain" description="Thioredoxin" evidence="1">
    <location>
        <begin position="372"/>
        <end position="557"/>
    </location>
</feature>
<proteinExistence type="predicted"/>
<evidence type="ECO:0000313" key="3">
    <source>
        <dbReference type="Proteomes" id="UP000199045"/>
    </source>
</evidence>
<dbReference type="STRING" id="104663.SAMN04488121_104445"/>
<evidence type="ECO:0000259" key="1">
    <source>
        <dbReference type="PROSITE" id="PS51352"/>
    </source>
</evidence>
<gene>
    <name evidence="2" type="ORF">SAMN04488121_104445</name>
</gene>
<dbReference type="GO" id="GO:0016787">
    <property type="term" value="F:hydrolase activity"/>
    <property type="evidence" value="ECO:0007669"/>
    <property type="project" value="InterPro"/>
</dbReference>
<dbReference type="PANTHER" id="PTHR46546">
    <property type="entry name" value="SHEWANELLA-LIKE PROTEIN PHOSPHATASE 1"/>
    <property type="match status" value="1"/>
</dbReference>
<dbReference type="Pfam" id="PF13905">
    <property type="entry name" value="Thioredoxin_8"/>
    <property type="match status" value="1"/>
</dbReference>
<accession>A0A1G7UPC8</accession>
<dbReference type="InterPro" id="IPR013766">
    <property type="entry name" value="Thioredoxin_domain"/>
</dbReference>
<evidence type="ECO:0000313" key="2">
    <source>
        <dbReference type="EMBL" id="SDG48969.1"/>
    </source>
</evidence>
<name>A0A1G7UPC8_CHIFI</name>
<reference evidence="2 3" key="1">
    <citation type="submission" date="2016-10" db="EMBL/GenBank/DDBJ databases">
        <authorList>
            <person name="de Groot N.N."/>
        </authorList>
    </citation>
    <scope>NUCLEOTIDE SEQUENCE [LARGE SCALE GENOMIC DNA]</scope>
    <source>
        <strain evidence="2 3">DSM 527</strain>
    </source>
</reference>
<dbReference type="PROSITE" id="PS51352">
    <property type="entry name" value="THIOREDOXIN_2"/>
    <property type="match status" value="1"/>
</dbReference>
<dbReference type="InterPro" id="IPR029052">
    <property type="entry name" value="Metallo-depent_PP-like"/>
</dbReference>
<dbReference type="SUPFAM" id="SSF52833">
    <property type="entry name" value="Thioredoxin-like"/>
    <property type="match status" value="1"/>
</dbReference>
<dbReference type="InterPro" id="IPR012336">
    <property type="entry name" value="Thioredoxin-like_fold"/>
</dbReference>
<dbReference type="Gene3D" id="3.40.30.10">
    <property type="entry name" value="Glutaredoxin"/>
    <property type="match status" value="1"/>
</dbReference>
<dbReference type="AlphaFoldDB" id="A0A1G7UPC8"/>
<dbReference type="Gene3D" id="3.60.21.10">
    <property type="match status" value="1"/>
</dbReference>
<sequence length="870" mass="99583">MRIKIVTTLVFFLSVYHGFAQKKTNYSKGRAVLQGMVPPDYIKETIDLATVPMEVVSYTSDKYDTIVKRVINKRIKCVLSLDRPKYIKGDFFANGSKIGYHIESGDSIVVNYKGDEPIFSGRGAAKWELLYKLALLKDSMELTDSFKALSGRFKPLKNLNDYFAWNTYLNDKLRKTTELIDNYRSRMSDFAYNAIKERALYEIEEKRMVRFSYLSRGSVKSDSSDSLIVNQYGLTNRDLCVIFDSTMNGAGAQWLQYESSFVGDPYYLYAILKFYALRERNRFFKDRRSDTSILGKEEVDGYVVRYNLAKRRYKGLIREKVLAFFFNHEHGLLHELGFYPEIEEILADYYKQPGFENHKKEVRKYEVEERERQMGKRDVGFKLVDMYGNIFSKEDLKGKVVIMDFWFTGCKGCIQMVPALSKVEEAFKTDSDVVFLNVCVDESKDRWLQSVGQKKYTTGNGINLYTNGEGNEHSMIKNFGIAAYPSILLMDGYGHLVRGRSKIDPRIDNGRLLVNLIKEQLLLIKDGPYVWEGDSTIRISRINGISLMNETINKKQAVSFNVPSDTGGNSFTVKLKEQAHGTPCQFGDAEKILAISDIEGNLKALRDLLRSNGVIDENYDWTFGKGHLVLLGDVFDRGSQVTECLWLIYSLEQKAKEKGGFVHFILGNHEIMNLQGDNRYVHEKYKRNAAILNSSTSELYSNDAVLGKWLRTKNIIEKIGNLLFAHGGVSPGINKLKLSLEQINRIAREYYDRNGDALTDEYANVVMSSSQSPFWYRGYYTGQKNTGYIDSTLKIYSVSHIITGHTIVSDTVSMHHANKVINTDTRHADGKSEALLVEYGEFYRVNTQGKKTSLEVNSTLKKEEKYVFLK</sequence>
<dbReference type="SUPFAM" id="SSF56300">
    <property type="entry name" value="Metallo-dependent phosphatases"/>
    <property type="match status" value="1"/>
</dbReference>
<dbReference type="EMBL" id="FNBN01000004">
    <property type="protein sequence ID" value="SDG48969.1"/>
    <property type="molecule type" value="Genomic_DNA"/>
</dbReference>
<protein>
    <submittedName>
        <fullName evidence="2">Thioredoxin-like</fullName>
    </submittedName>
</protein>
<dbReference type="InterPro" id="IPR036249">
    <property type="entry name" value="Thioredoxin-like_sf"/>
</dbReference>
<dbReference type="Pfam" id="PF00149">
    <property type="entry name" value="Metallophos"/>
    <property type="match status" value="1"/>
</dbReference>
<dbReference type="InterPro" id="IPR004843">
    <property type="entry name" value="Calcineurin-like_PHP"/>
</dbReference>
<organism evidence="2 3">
    <name type="scientific">Chitinophaga filiformis</name>
    <name type="common">Myxococcus filiformis</name>
    <name type="synonym">Flexibacter filiformis</name>
    <dbReference type="NCBI Taxonomy" id="104663"/>
    <lineage>
        <taxon>Bacteria</taxon>
        <taxon>Pseudomonadati</taxon>
        <taxon>Bacteroidota</taxon>
        <taxon>Chitinophagia</taxon>
        <taxon>Chitinophagales</taxon>
        <taxon>Chitinophagaceae</taxon>
        <taxon>Chitinophaga</taxon>
    </lineage>
</organism>
<dbReference type="CDD" id="cd02966">
    <property type="entry name" value="TlpA_like_family"/>
    <property type="match status" value="1"/>
</dbReference>
<dbReference type="Proteomes" id="UP000199045">
    <property type="component" value="Unassembled WGS sequence"/>
</dbReference>